<evidence type="ECO:0000256" key="2">
    <source>
        <dbReference type="ARBA" id="ARBA00023034"/>
    </source>
</evidence>
<keyword evidence="2" id="KW-0333">Golgi apparatus</keyword>
<dbReference type="RefSeq" id="WP_263252857.1">
    <property type="nucleotide sequence ID" value="NZ_BAABLT010000001.1"/>
</dbReference>
<reference evidence="7" key="1">
    <citation type="journal article" date="2019" name="Int. J. Syst. Evol. Microbiol.">
        <title>The Global Catalogue of Microorganisms (GCM) 10K type strain sequencing project: providing services to taxonomists for standard genome sequencing and annotation.</title>
        <authorList>
            <consortium name="The Broad Institute Genomics Platform"/>
            <consortium name="The Broad Institute Genome Sequencing Center for Infectious Disease"/>
            <person name="Wu L."/>
            <person name="Ma J."/>
        </authorList>
    </citation>
    <scope>NUCLEOTIDE SEQUENCE [LARGE SCALE GENOMIC DNA]</scope>
    <source>
        <strain evidence="7">CCUG 56401</strain>
    </source>
</reference>
<proteinExistence type="predicted"/>
<keyword evidence="3" id="KW-0446">Lipid-binding</keyword>
<name>A0ABW3FPZ0_9PSEU</name>
<evidence type="ECO:0000256" key="1">
    <source>
        <dbReference type="ARBA" id="ARBA00004255"/>
    </source>
</evidence>
<sequence length="265" mass="28434">MTSGRNPADRDRGTPLGGRHPGRHPTPAPPRAATTGPIRQTDDAPATVDTLLADDFFFTAHDDVSGRPRLSPGATRLGLAGALLGELVLFGRITVAESEGIAVHDDRPPPDALAHAVLDQIVRDGGSTSLRDWLVFLSRTSYEWIGQRLERTGQALATSARRLLRRTTVYVPVDANAAVWPAVRITNALRRDLRLSTPDLALGGLVVATGLERAVFQDIAPTVTRSPHQLLTGLHQLLTNLPPPLRALLVETEAAIGDAVLTHRS</sequence>
<dbReference type="InterPro" id="IPR038261">
    <property type="entry name" value="GPP34-like_sf"/>
</dbReference>
<evidence type="ECO:0000256" key="3">
    <source>
        <dbReference type="ARBA" id="ARBA00023121"/>
    </source>
</evidence>
<evidence type="ECO:0000313" key="6">
    <source>
        <dbReference type="EMBL" id="MFD0919380.1"/>
    </source>
</evidence>
<dbReference type="Proteomes" id="UP001597018">
    <property type="component" value="Unassembled WGS sequence"/>
</dbReference>
<organism evidence="6 7">
    <name type="scientific">Saccharopolyspora rosea</name>
    <dbReference type="NCBI Taxonomy" id="524884"/>
    <lineage>
        <taxon>Bacteria</taxon>
        <taxon>Bacillati</taxon>
        <taxon>Actinomycetota</taxon>
        <taxon>Actinomycetes</taxon>
        <taxon>Pseudonocardiales</taxon>
        <taxon>Pseudonocardiaceae</taxon>
        <taxon>Saccharopolyspora</taxon>
    </lineage>
</organism>
<keyword evidence="4" id="KW-0472">Membrane</keyword>
<dbReference type="Gene3D" id="1.10.3630.10">
    <property type="entry name" value="yeast vps74-n-term truncation variant domain like"/>
    <property type="match status" value="1"/>
</dbReference>
<evidence type="ECO:0000313" key="7">
    <source>
        <dbReference type="Proteomes" id="UP001597018"/>
    </source>
</evidence>
<evidence type="ECO:0000256" key="5">
    <source>
        <dbReference type="SAM" id="MobiDB-lite"/>
    </source>
</evidence>
<feature type="region of interest" description="Disordered" evidence="5">
    <location>
        <begin position="1"/>
        <end position="42"/>
    </location>
</feature>
<accession>A0ABW3FPZ0</accession>
<protein>
    <submittedName>
        <fullName evidence="6">GPP34 family phosphoprotein</fullName>
    </submittedName>
</protein>
<dbReference type="EMBL" id="JBHTIW010000003">
    <property type="protein sequence ID" value="MFD0919380.1"/>
    <property type="molecule type" value="Genomic_DNA"/>
</dbReference>
<gene>
    <name evidence="6" type="ORF">ACFQ16_06475</name>
</gene>
<keyword evidence="7" id="KW-1185">Reference proteome</keyword>
<comment type="subcellular location">
    <subcellularLocation>
        <location evidence="1">Golgi apparatus membrane</location>
        <topology evidence="1">Peripheral membrane protein</topology>
        <orientation evidence="1">Cytoplasmic side</orientation>
    </subcellularLocation>
</comment>
<dbReference type="InterPro" id="IPR008628">
    <property type="entry name" value="GPP34-like"/>
</dbReference>
<comment type="caution">
    <text evidence="6">The sequence shown here is derived from an EMBL/GenBank/DDBJ whole genome shotgun (WGS) entry which is preliminary data.</text>
</comment>
<evidence type="ECO:0000256" key="4">
    <source>
        <dbReference type="ARBA" id="ARBA00023136"/>
    </source>
</evidence>
<dbReference type="Pfam" id="PF05719">
    <property type="entry name" value="GPP34"/>
    <property type="match status" value="1"/>
</dbReference>